<dbReference type="PROSITE" id="PS50005">
    <property type="entry name" value="TPR"/>
    <property type="match status" value="2"/>
</dbReference>
<dbReference type="Proteomes" id="UP000005940">
    <property type="component" value="Chromosome"/>
</dbReference>
<dbReference type="EMBL" id="CP029159">
    <property type="protein sequence ID" value="QKM69307.1"/>
    <property type="molecule type" value="Genomic_DNA"/>
</dbReference>
<keyword evidence="6" id="KW-1185">Reference proteome</keyword>
<evidence type="ECO:0000313" key="5">
    <source>
        <dbReference type="EMBL" id="QKM69307.1"/>
    </source>
</evidence>
<organism evidence="5 6">
    <name type="scientific">Streptomyces tsukubensis (strain DSM 42081 / NBRC 108919 / NRRL 18488 / 9993)</name>
    <dbReference type="NCBI Taxonomy" id="1114943"/>
    <lineage>
        <taxon>Bacteria</taxon>
        <taxon>Bacillati</taxon>
        <taxon>Actinomycetota</taxon>
        <taxon>Actinomycetes</taxon>
        <taxon>Kitasatosporales</taxon>
        <taxon>Streptomycetaceae</taxon>
        <taxon>Streptomyces</taxon>
    </lineage>
</organism>
<sequence>MRDRAGVAPAGRDEEARADLDRAPEPDRDLAEAWFLRAGVRDRNGDPEGAYEDLDTVLAIDPDHVGALLARAGADFTAGRYEAALTDLDRALFETDDPSAVLGLRGRVLHGLGRTAEALEDLARAVELDPSAERIVLEPAGLHPAEDRPLGALAPLVRDTGSTDGHGEALLLRARAQLIPGDTAAALADIERAAALGERAGARAVLADPALAAVPEARVLSHGLTDASGGSGT</sequence>
<keyword evidence="1" id="KW-0677">Repeat</keyword>
<evidence type="ECO:0000256" key="2">
    <source>
        <dbReference type="ARBA" id="ARBA00022803"/>
    </source>
</evidence>
<dbReference type="InterPro" id="IPR019734">
    <property type="entry name" value="TPR_rpt"/>
</dbReference>
<dbReference type="PANTHER" id="PTHR44858:SF1">
    <property type="entry name" value="UDP-N-ACETYLGLUCOSAMINE--PEPTIDE N-ACETYLGLUCOSAMINYLTRANSFERASE SPINDLY-RELATED"/>
    <property type="match status" value="1"/>
</dbReference>
<evidence type="ECO:0000256" key="4">
    <source>
        <dbReference type="SAM" id="MobiDB-lite"/>
    </source>
</evidence>
<evidence type="ECO:0000256" key="3">
    <source>
        <dbReference type="PROSITE-ProRule" id="PRU00339"/>
    </source>
</evidence>
<protein>
    <submittedName>
        <fullName evidence="5">Tetratricopeptide repeat protein</fullName>
    </submittedName>
</protein>
<evidence type="ECO:0000256" key="1">
    <source>
        <dbReference type="ARBA" id="ARBA00022737"/>
    </source>
</evidence>
<keyword evidence="2 3" id="KW-0802">TPR repeat</keyword>
<dbReference type="Gene3D" id="1.25.40.10">
    <property type="entry name" value="Tetratricopeptide repeat domain"/>
    <property type="match status" value="1"/>
</dbReference>
<name>A0A7G3UFS1_STRT9</name>
<dbReference type="PANTHER" id="PTHR44858">
    <property type="entry name" value="TETRATRICOPEPTIDE REPEAT PROTEIN 6"/>
    <property type="match status" value="1"/>
</dbReference>
<gene>
    <name evidence="5" type="ORF">STSU_021175</name>
</gene>
<dbReference type="InterPro" id="IPR011990">
    <property type="entry name" value="TPR-like_helical_dom_sf"/>
</dbReference>
<feature type="repeat" description="TPR" evidence="3">
    <location>
        <begin position="99"/>
        <end position="132"/>
    </location>
</feature>
<evidence type="ECO:0000313" key="6">
    <source>
        <dbReference type="Proteomes" id="UP000005940"/>
    </source>
</evidence>
<feature type="repeat" description="TPR" evidence="3">
    <location>
        <begin position="31"/>
        <end position="64"/>
    </location>
</feature>
<dbReference type="AlphaFoldDB" id="A0A7G3UFS1"/>
<accession>A0A7G3UFS1</accession>
<dbReference type="Pfam" id="PF14559">
    <property type="entry name" value="TPR_19"/>
    <property type="match status" value="1"/>
</dbReference>
<dbReference type="InterPro" id="IPR050498">
    <property type="entry name" value="Ycf3"/>
</dbReference>
<dbReference type="RefSeq" id="WP_107069942.1">
    <property type="nucleotide sequence ID" value="NZ_CP029159.1"/>
</dbReference>
<reference evidence="5 6" key="1">
    <citation type="journal article" date="2012" name="J. Bacteriol.">
        <title>Draft genome of Streptomyces tsukubaensis NRRL 18488, the producer of the clinically important immunosuppressant tacrolimus (FK506).</title>
        <authorList>
            <person name="Barreiro C."/>
            <person name="Prieto C."/>
            <person name="Sola-Landa A."/>
            <person name="Solera E."/>
            <person name="Martinez-Castro M."/>
            <person name="Perez-Redondo R."/>
            <person name="Garcia-Estrada C."/>
            <person name="Aparicio J.F."/>
            <person name="Fernandez-Martinez L.T."/>
            <person name="Santos-Aberturas J."/>
            <person name="Salehi-Najafabadi Z."/>
            <person name="Rodriguez-Garcia A."/>
            <person name="Tauch A."/>
            <person name="Martin J.F."/>
        </authorList>
    </citation>
    <scope>NUCLEOTIDE SEQUENCE [LARGE SCALE GENOMIC DNA]</scope>
    <source>
        <strain evidence="6">DSM 42081 / NBRC 108919 / NRRL 18488 / 9993</strain>
    </source>
</reference>
<dbReference type="SMART" id="SM00028">
    <property type="entry name" value="TPR"/>
    <property type="match status" value="4"/>
</dbReference>
<proteinExistence type="predicted"/>
<feature type="region of interest" description="Disordered" evidence="4">
    <location>
        <begin position="1"/>
        <end position="26"/>
    </location>
</feature>
<dbReference type="SUPFAM" id="SSF48452">
    <property type="entry name" value="TPR-like"/>
    <property type="match status" value="1"/>
</dbReference>